<evidence type="ECO:0000256" key="1">
    <source>
        <dbReference type="ARBA" id="ARBA00000382"/>
    </source>
</evidence>
<evidence type="ECO:0000256" key="7">
    <source>
        <dbReference type="ARBA" id="ARBA00023316"/>
    </source>
</evidence>
<evidence type="ECO:0000256" key="2">
    <source>
        <dbReference type="ARBA" id="ARBA00010730"/>
    </source>
</evidence>
<keyword evidence="5" id="KW-0119">Carbohydrate metabolism</keyword>
<keyword evidence="6" id="KW-0326">Glycosidase</keyword>
<dbReference type="Proteomes" id="UP001501598">
    <property type="component" value="Unassembled WGS sequence"/>
</dbReference>
<keyword evidence="8" id="KW-0624">Polysaccharide degradation</keyword>
<evidence type="ECO:0000313" key="11">
    <source>
        <dbReference type="EMBL" id="GAA4555847.1"/>
    </source>
</evidence>
<dbReference type="EC" id="3.2.1.39" evidence="3"/>
<keyword evidence="12" id="KW-1185">Reference proteome</keyword>
<dbReference type="PROSITE" id="PS52008">
    <property type="entry name" value="GH81"/>
    <property type="match status" value="1"/>
</dbReference>
<comment type="caution">
    <text evidence="11">The sequence shown here is derived from an EMBL/GenBank/DDBJ whole genome shotgun (WGS) entry which is preliminary data.</text>
</comment>
<evidence type="ECO:0000256" key="3">
    <source>
        <dbReference type="ARBA" id="ARBA00012780"/>
    </source>
</evidence>
<keyword evidence="7" id="KW-0961">Cell wall biogenesis/degradation</keyword>
<feature type="chain" id="PRO_5046187250" description="glucan endo-1,3-beta-D-glucosidase" evidence="9">
    <location>
        <begin position="19"/>
        <end position="646"/>
    </location>
</feature>
<gene>
    <name evidence="11" type="ORF">GCM10023175_56840</name>
</gene>
<evidence type="ECO:0000313" key="12">
    <source>
        <dbReference type="Proteomes" id="UP001501598"/>
    </source>
</evidence>
<evidence type="ECO:0000256" key="5">
    <source>
        <dbReference type="ARBA" id="ARBA00023277"/>
    </source>
</evidence>
<dbReference type="RefSeq" id="WP_345425241.1">
    <property type="nucleotide sequence ID" value="NZ_BAABGT010000094.1"/>
</dbReference>
<evidence type="ECO:0000256" key="8">
    <source>
        <dbReference type="ARBA" id="ARBA00023326"/>
    </source>
</evidence>
<dbReference type="Pfam" id="PF17652">
    <property type="entry name" value="Glyco_hydro81C"/>
    <property type="match status" value="1"/>
</dbReference>
<keyword evidence="9" id="KW-0732">Signal</keyword>
<dbReference type="PANTHER" id="PTHR31983:SF0">
    <property type="entry name" value="GLUCAN ENDO-1,3-BETA-D-GLUCOSIDASE 2"/>
    <property type="match status" value="1"/>
</dbReference>
<reference evidence="12" key="1">
    <citation type="journal article" date="2019" name="Int. J. Syst. Evol. Microbiol.">
        <title>The Global Catalogue of Microorganisms (GCM) 10K type strain sequencing project: providing services to taxonomists for standard genome sequencing and annotation.</title>
        <authorList>
            <consortium name="The Broad Institute Genomics Platform"/>
            <consortium name="The Broad Institute Genome Sequencing Center for Infectious Disease"/>
            <person name="Wu L."/>
            <person name="Ma J."/>
        </authorList>
    </citation>
    <scope>NUCLEOTIDE SEQUENCE [LARGE SCALE GENOMIC DNA]</scope>
    <source>
        <strain evidence="12">JCM 17906</strain>
    </source>
</reference>
<protein>
    <recommendedName>
        <fullName evidence="3">glucan endo-1,3-beta-D-glucosidase</fullName>
        <ecNumber evidence="3">3.2.1.39</ecNumber>
    </recommendedName>
</protein>
<comment type="similarity">
    <text evidence="2">Belongs to the glycosyl hydrolase 81 family.</text>
</comment>
<feature type="signal peptide" evidence="9">
    <location>
        <begin position="1"/>
        <end position="18"/>
    </location>
</feature>
<dbReference type="Gene3D" id="2.70.98.30">
    <property type="entry name" value="Golgi alpha-mannosidase II, domain 4"/>
    <property type="match status" value="1"/>
</dbReference>
<dbReference type="PROSITE" id="PS51257">
    <property type="entry name" value="PROKAR_LIPOPROTEIN"/>
    <property type="match status" value="1"/>
</dbReference>
<accession>A0ABP8S180</accession>
<evidence type="ECO:0000256" key="6">
    <source>
        <dbReference type="ARBA" id="ARBA00023295"/>
    </source>
</evidence>
<sequence length="646" mass="68169">MRRLLVGLLALLSLSACTTSVGGSAVTEGGRDPGLAAAVDALPQRSVGTAPAMRLAQGLAPPTNRWFSGLVFPPEPQPVFPLPLSVALKPTGFTLGVPAVRATAKTIFGSHTPALDVPIGATELQVVAYDDLTVTVAFLDGAAERGRVVLTRGSPFLRYTATTAQTLTVGPQPPAGDGTVEIRGDRYGVVTDGTLRGSAVTLPAGSSATFYAVPPGGDATALAEAARVPVTGGDVVERVDGDTVRTTLTYRTRGGDTLVAAMPDSGAQRCASAGTFATLYGPMELCRTSSLELSAPVVTPSGALDVSGLSGSERSELEKSVAADAAALTLTAEDTYFGGKQLAQAANLLTLAEGLDMAPTAQRIRDRLVPLLTRWAEPNGCAERATQCFVYDPVLRGMVGLENSFGSEEFNDHQFHYGYFLYAAAILGKDDPALVEQVAPVIDLLAADIGNPRQTAEFPRQRAFDAFEGHSWASGFSPFGDGNNQESSSESVTAYNGLALWAEVRGDPAQRDQAVAMLSREAASAVRYWTQPTLPAGFGADMVSINWGGKRDYATWFSAEPSAMLGIQLIPMSPVADYLRGDPARIRSSIAEAAPGGYDVTFGDYLLMYLALADRDEALRQARELPQSRIDDGNTRSYMLAWIMTR</sequence>
<name>A0ABP8S180_9PSEU</name>
<dbReference type="InterPro" id="IPR005200">
    <property type="entry name" value="Endo-beta-glucanase"/>
</dbReference>
<proteinExistence type="inferred from homology"/>
<evidence type="ECO:0000256" key="9">
    <source>
        <dbReference type="SAM" id="SignalP"/>
    </source>
</evidence>
<evidence type="ECO:0000259" key="10">
    <source>
        <dbReference type="Pfam" id="PF17652"/>
    </source>
</evidence>
<dbReference type="EMBL" id="BAABGT010000094">
    <property type="protein sequence ID" value="GAA4555847.1"/>
    <property type="molecule type" value="Genomic_DNA"/>
</dbReference>
<evidence type="ECO:0000256" key="4">
    <source>
        <dbReference type="ARBA" id="ARBA00022801"/>
    </source>
</evidence>
<keyword evidence="4" id="KW-0378">Hydrolase</keyword>
<dbReference type="PANTHER" id="PTHR31983">
    <property type="entry name" value="ENDO-1,3(4)-BETA-GLUCANASE 1"/>
    <property type="match status" value="1"/>
</dbReference>
<feature type="domain" description="Glycosyl hydrolase family 81 C-terminal" evidence="10">
    <location>
        <begin position="318"/>
        <end position="640"/>
    </location>
</feature>
<comment type="catalytic activity">
    <reaction evidence="1">
        <text>Hydrolysis of (1-&gt;3)-beta-D-glucosidic linkages in (1-&gt;3)-beta-D-glucans.</text>
        <dbReference type="EC" id="3.2.1.39"/>
    </reaction>
</comment>
<dbReference type="InterPro" id="IPR040720">
    <property type="entry name" value="GH81_C"/>
</dbReference>
<organism evidence="11 12">
    <name type="scientific">Pseudonocardia xishanensis</name>
    <dbReference type="NCBI Taxonomy" id="630995"/>
    <lineage>
        <taxon>Bacteria</taxon>
        <taxon>Bacillati</taxon>
        <taxon>Actinomycetota</taxon>
        <taxon>Actinomycetes</taxon>
        <taxon>Pseudonocardiales</taxon>
        <taxon>Pseudonocardiaceae</taxon>
        <taxon>Pseudonocardia</taxon>
    </lineage>
</organism>